<dbReference type="InterPro" id="IPR035093">
    <property type="entry name" value="RelE/ParE_toxin_dom_sf"/>
</dbReference>
<dbReference type="PANTHER" id="PTHR35601">
    <property type="entry name" value="TOXIN RELE"/>
    <property type="match status" value="1"/>
</dbReference>
<protein>
    <submittedName>
        <fullName evidence="3">Type II toxin-antitoxin system RelE/ParE family toxin</fullName>
    </submittedName>
</protein>
<evidence type="ECO:0000313" key="3">
    <source>
        <dbReference type="EMBL" id="MCJ1977444.1"/>
    </source>
</evidence>
<dbReference type="Proteomes" id="UP001522462">
    <property type="component" value="Unassembled WGS sequence"/>
</dbReference>
<accession>A0ABT0ALJ4</accession>
<evidence type="ECO:0000313" key="4">
    <source>
        <dbReference type="Proteomes" id="UP001522462"/>
    </source>
</evidence>
<evidence type="ECO:0000256" key="1">
    <source>
        <dbReference type="ARBA" id="ARBA00006226"/>
    </source>
</evidence>
<sequence>MIYHLETTTRFNKQFKKLDRFTQKQIKEWLMKHIEGTTNPRNQGKGLVSNRSGQWRYRIGNYRVIVNINDNTLLILGLEVGHRRDIY</sequence>
<dbReference type="EMBL" id="JAAEDA010000007">
    <property type="protein sequence ID" value="MCJ1977444.1"/>
    <property type="molecule type" value="Genomic_DNA"/>
</dbReference>
<dbReference type="PANTHER" id="PTHR35601:SF1">
    <property type="entry name" value="TOXIN RELE"/>
    <property type="match status" value="1"/>
</dbReference>
<dbReference type="InterPro" id="IPR007712">
    <property type="entry name" value="RelE/ParE_toxin"/>
</dbReference>
<reference evidence="3 4" key="1">
    <citation type="journal article" date="2022" name="Microbiol. Res.">
        <title>Comparative genome analysis, predicted lifestyle and antimicrobial strategies of Lactococcus carnosus and Lactococcus paracarnosus isolated from meat.</title>
        <authorList>
            <person name="Werum V."/>
            <person name="Ehrmann M."/>
            <person name="Vogel R."/>
            <person name="Hilgarth M."/>
        </authorList>
    </citation>
    <scope>NUCLEOTIDE SEQUENCE [LARGE SCALE GENOMIC DNA]</scope>
    <source>
        <strain evidence="3 4">TMW21897</strain>
    </source>
</reference>
<dbReference type="Pfam" id="PF05016">
    <property type="entry name" value="ParE_toxin"/>
    <property type="match status" value="1"/>
</dbReference>
<dbReference type="RefSeq" id="WP_243914311.1">
    <property type="nucleotide sequence ID" value="NZ_JAAECY010000036.1"/>
</dbReference>
<dbReference type="Gene3D" id="3.30.2310.20">
    <property type="entry name" value="RelE-like"/>
    <property type="match status" value="1"/>
</dbReference>
<evidence type="ECO:0000256" key="2">
    <source>
        <dbReference type="ARBA" id="ARBA00022649"/>
    </source>
</evidence>
<comment type="similarity">
    <text evidence="1">Belongs to the RelE toxin family.</text>
</comment>
<proteinExistence type="inferred from homology"/>
<keyword evidence="2" id="KW-1277">Toxin-antitoxin system</keyword>
<gene>
    <name evidence="3" type="ORF">GYN19_05695</name>
</gene>
<name>A0ABT0ALJ4_9LACT</name>
<keyword evidence="4" id="KW-1185">Reference proteome</keyword>
<dbReference type="SUPFAM" id="SSF143011">
    <property type="entry name" value="RelE-like"/>
    <property type="match status" value="1"/>
</dbReference>
<organism evidence="3 4">
    <name type="scientific">Pseudolactococcus paracarnosus</name>
    <dbReference type="NCBI Taxonomy" id="2749962"/>
    <lineage>
        <taxon>Bacteria</taxon>
        <taxon>Bacillati</taxon>
        <taxon>Bacillota</taxon>
        <taxon>Bacilli</taxon>
        <taxon>Lactobacillales</taxon>
        <taxon>Streptococcaceae</taxon>
        <taxon>Pseudolactococcus</taxon>
    </lineage>
</organism>
<comment type="caution">
    <text evidence="3">The sequence shown here is derived from an EMBL/GenBank/DDBJ whole genome shotgun (WGS) entry which is preliminary data.</text>
</comment>